<dbReference type="EMBL" id="KV425902">
    <property type="protein sequence ID" value="KZW00192.1"/>
    <property type="molecule type" value="Genomic_DNA"/>
</dbReference>
<feature type="compositionally biased region" description="Acidic residues" evidence="1">
    <location>
        <begin position="351"/>
        <end position="367"/>
    </location>
</feature>
<feature type="region of interest" description="Disordered" evidence="1">
    <location>
        <begin position="339"/>
        <end position="367"/>
    </location>
</feature>
<dbReference type="InParanoid" id="A0A165N4E7"/>
<dbReference type="Proteomes" id="UP000077266">
    <property type="component" value="Unassembled WGS sequence"/>
</dbReference>
<evidence type="ECO:0000256" key="1">
    <source>
        <dbReference type="SAM" id="MobiDB-lite"/>
    </source>
</evidence>
<name>A0A165N4E7_EXIGL</name>
<gene>
    <name evidence="2" type="ORF">EXIGLDRAFT_165361</name>
</gene>
<evidence type="ECO:0000313" key="2">
    <source>
        <dbReference type="EMBL" id="KZW00192.1"/>
    </source>
</evidence>
<evidence type="ECO:0000313" key="3">
    <source>
        <dbReference type="Proteomes" id="UP000077266"/>
    </source>
</evidence>
<proteinExistence type="predicted"/>
<dbReference type="AlphaFoldDB" id="A0A165N4E7"/>
<sequence>MDPYILDDQFWANALLLQREGDLFEQDRQSSQLLRQFQTDRRATPAWRLDDDVITGILYNVLQSMVDTTRGGASDQERNAHKHIVSCICACASNDSGDAAMDRMAHLATTWIASVYWMLWDFGPKRDSHTIDLRNAEPVLRRDMRRCSITGKYCKTLRRPRKDTAWDHITATPIIKSHIADCRSDVSEGRAVTIRCMQALSGLSVDEFDQILSGLNQPSNAIAIAAGTADSTFRGHVWGLLETDVKDHYRIADFWGNTVPLAGHRPLSHVTFCSRGAGVAPPDVRLLRFHAMVGQVIYGSGLADVFFDATGDMNTCTTPATVTPHQFYKVAAYGPSVLPCRDPSSDHDDGSDYVPDDEDEDEDEDMY</sequence>
<organism evidence="2 3">
    <name type="scientific">Exidia glandulosa HHB12029</name>
    <dbReference type="NCBI Taxonomy" id="1314781"/>
    <lineage>
        <taxon>Eukaryota</taxon>
        <taxon>Fungi</taxon>
        <taxon>Dikarya</taxon>
        <taxon>Basidiomycota</taxon>
        <taxon>Agaricomycotina</taxon>
        <taxon>Agaricomycetes</taxon>
        <taxon>Auriculariales</taxon>
        <taxon>Exidiaceae</taxon>
        <taxon>Exidia</taxon>
    </lineage>
</organism>
<reference evidence="2 3" key="1">
    <citation type="journal article" date="2016" name="Mol. Biol. Evol.">
        <title>Comparative Genomics of Early-Diverging Mushroom-Forming Fungi Provides Insights into the Origins of Lignocellulose Decay Capabilities.</title>
        <authorList>
            <person name="Nagy L.G."/>
            <person name="Riley R."/>
            <person name="Tritt A."/>
            <person name="Adam C."/>
            <person name="Daum C."/>
            <person name="Floudas D."/>
            <person name="Sun H."/>
            <person name="Yadav J.S."/>
            <person name="Pangilinan J."/>
            <person name="Larsson K.H."/>
            <person name="Matsuura K."/>
            <person name="Barry K."/>
            <person name="Labutti K."/>
            <person name="Kuo R."/>
            <person name="Ohm R.A."/>
            <person name="Bhattacharya S.S."/>
            <person name="Shirouzu T."/>
            <person name="Yoshinaga Y."/>
            <person name="Martin F.M."/>
            <person name="Grigoriev I.V."/>
            <person name="Hibbett D.S."/>
        </authorList>
    </citation>
    <scope>NUCLEOTIDE SEQUENCE [LARGE SCALE GENOMIC DNA]</scope>
    <source>
        <strain evidence="2 3">HHB12029</strain>
    </source>
</reference>
<keyword evidence="3" id="KW-1185">Reference proteome</keyword>
<accession>A0A165N4E7</accession>
<protein>
    <recommendedName>
        <fullName evidence="4">HNH nuclease domain-containing protein</fullName>
    </recommendedName>
</protein>
<evidence type="ECO:0008006" key="4">
    <source>
        <dbReference type="Google" id="ProtNLM"/>
    </source>
</evidence>